<evidence type="ECO:0000256" key="1">
    <source>
        <dbReference type="ARBA" id="ARBA00004245"/>
    </source>
</evidence>
<dbReference type="PANTHER" id="PTHR47968:SF65">
    <property type="entry name" value="KINESIN MOTOR DOMAIN-CONTAINING PROTEIN"/>
    <property type="match status" value="1"/>
</dbReference>
<evidence type="ECO:0000256" key="11">
    <source>
        <dbReference type="SAM" id="Coils"/>
    </source>
</evidence>
<dbReference type="GO" id="GO:0005524">
    <property type="term" value="F:ATP binding"/>
    <property type="evidence" value="ECO:0007669"/>
    <property type="project" value="UniProtKB-UniRule"/>
</dbReference>
<feature type="compositionally biased region" description="Basic and acidic residues" evidence="12">
    <location>
        <begin position="1"/>
        <end position="10"/>
    </location>
</feature>
<keyword evidence="5 11" id="KW-0175">Coiled coil</keyword>
<feature type="domain" description="Kinesin motor" evidence="13">
    <location>
        <begin position="36"/>
        <end position="375"/>
    </location>
</feature>
<keyword evidence="15" id="KW-1185">Reference proteome</keyword>
<feature type="region of interest" description="Disordered" evidence="12">
    <location>
        <begin position="1"/>
        <end position="24"/>
    </location>
</feature>
<comment type="similarity">
    <text evidence="8">Belongs to the TRAFAC class myosin-kinesin ATPase superfamily. Kinesin family. KIN-8 subfamily.</text>
</comment>
<evidence type="ECO:0000313" key="14">
    <source>
        <dbReference type="EMBL" id="KAK4876973.1"/>
    </source>
</evidence>
<evidence type="ECO:0000256" key="9">
    <source>
        <dbReference type="PROSITE-ProRule" id="PRU00283"/>
    </source>
</evidence>
<comment type="caution">
    <text evidence="14">The sequence shown here is derived from an EMBL/GenBank/DDBJ whole genome shotgun (WGS) entry which is preliminary data.</text>
</comment>
<dbReference type="EMBL" id="JARPUR010000004">
    <property type="protein sequence ID" value="KAK4876973.1"/>
    <property type="molecule type" value="Genomic_DNA"/>
</dbReference>
<name>A0AAN7SMY3_9COLE</name>
<dbReference type="SMART" id="SM00129">
    <property type="entry name" value="KISc"/>
    <property type="match status" value="1"/>
</dbReference>
<dbReference type="FunFam" id="3.40.850.10:FF:000054">
    <property type="entry name" value="Kinesin-like protein"/>
    <property type="match status" value="1"/>
</dbReference>
<gene>
    <name evidence="14" type="ORF">RN001_009479</name>
</gene>
<reference evidence="15" key="1">
    <citation type="submission" date="2023-01" db="EMBL/GenBank/DDBJ databases">
        <title>Key to firefly adult light organ development and bioluminescence: homeobox transcription factors regulate luciferase expression and transportation to peroxisome.</title>
        <authorList>
            <person name="Fu X."/>
        </authorList>
    </citation>
    <scope>NUCLEOTIDE SEQUENCE [LARGE SCALE GENOMIC DNA]</scope>
</reference>
<dbReference type="PRINTS" id="PR00380">
    <property type="entry name" value="KINESINHEAVY"/>
</dbReference>
<sequence>MVKSKRDLKSPKRKRSLTGSHPITRTVLSNTQSRGNINVVVRVRPLHEKENTSNNRNVIKISNEHTVVFDPKEEDDPFFYHGVQQKNRDIMKRANKNLSFSFDYVFNEDSSNEMVFEGSTKSLIDTLMKGYNCSVFVYGATGAGKTHTMLGSQDDPGITFLTLMELFKQKEALQNEREFEIGMTYLEVYNETVQDLLNPGTPLSLREDAKYGVIVAGIKMHRIEDSNILFDLLAQGNRNRTQHPTDANTESSRSHAVFQVYLRMKVKASNEISTSKLSMIDLAGSERGAATGFSGARFTEGANINKSLLALGNCINSLADGRKHIPYRDSKLTRLLKDSLGGNCQTVMIANISPSALNYEDTYNTLKYAMRAKKIKASVKKNIVVSESNLNHYVQLVEQLKKENEELKFQIASNTKECNSKSSIAEPTVVDRFDPVPTNLNDLQLHTNLQKLYDDNKQLEQRISQLESAKQLAALRKELKQETQSRISGVCANSAEKNQCRSRLGKAVDRLDRQTKTMQDEITQLKERSNIIDNQIQEILDKNPLLKEKSDAENAKLLSAKLNNKVNHFQKVCDLQTGELRIRSGIIQCFSEVVQSCFLQLRGHGLATEALTAKYNGLMRNLQGIRKVSWDDDSETCISSTTSSLNNTFVIAEVTASGCNDNMETKVFTKSETPSKTQTEVLNVCAEDMMFRVNNPSTPDMRIPPLGINTQLQTLSKTVTVKRLLPNVYQLPSPKFAKSSKINQNQKENQKPHVRHHSAQRSDSKPSSARSKSTMTPTNKPLHKSRFK</sequence>
<evidence type="ECO:0000256" key="10">
    <source>
        <dbReference type="RuleBase" id="RU000394"/>
    </source>
</evidence>
<dbReference type="GO" id="GO:0005874">
    <property type="term" value="C:microtubule"/>
    <property type="evidence" value="ECO:0007669"/>
    <property type="project" value="UniProtKB-KW"/>
</dbReference>
<evidence type="ECO:0000256" key="12">
    <source>
        <dbReference type="SAM" id="MobiDB-lite"/>
    </source>
</evidence>
<dbReference type="PROSITE" id="PS50067">
    <property type="entry name" value="KINESIN_MOTOR_2"/>
    <property type="match status" value="1"/>
</dbReference>
<dbReference type="InterPro" id="IPR001752">
    <property type="entry name" value="Kinesin_motor_dom"/>
</dbReference>
<dbReference type="InterPro" id="IPR036961">
    <property type="entry name" value="Kinesin_motor_dom_sf"/>
</dbReference>
<keyword evidence="2 10" id="KW-0493">Microtubule</keyword>
<dbReference type="PANTHER" id="PTHR47968">
    <property type="entry name" value="CENTROMERE PROTEIN E"/>
    <property type="match status" value="1"/>
</dbReference>
<keyword evidence="7" id="KW-0206">Cytoskeleton</keyword>
<evidence type="ECO:0000256" key="6">
    <source>
        <dbReference type="ARBA" id="ARBA00023175"/>
    </source>
</evidence>
<dbReference type="Gene3D" id="3.40.850.10">
    <property type="entry name" value="Kinesin motor domain"/>
    <property type="match status" value="1"/>
</dbReference>
<comment type="subcellular location">
    <subcellularLocation>
        <location evidence="1">Cytoplasm</location>
        <location evidence="1">Cytoskeleton</location>
    </subcellularLocation>
</comment>
<dbReference type="Proteomes" id="UP001353858">
    <property type="component" value="Unassembled WGS sequence"/>
</dbReference>
<keyword evidence="4 9" id="KW-0067">ATP-binding</keyword>
<dbReference type="SUPFAM" id="SSF52540">
    <property type="entry name" value="P-loop containing nucleoside triphosphate hydrolases"/>
    <property type="match status" value="1"/>
</dbReference>
<dbReference type="GO" id="GO:0008017">
    <property type="term" value="F:microtubule binding"/>
    <property type="evidence" value="ECO:0007669"/>
    <property type="project" value="InterPro"/>
</dbReference>
<evidence type="ECO:0000256" key="3">
    <source>
        <dbReference type="ARBA" id="ARBA00022741"/>
    </source>
</evidence>
<evidence type="ECO:0000256" key="8">
    <source>
        <dbReference type="ARBA" id="ARBA00060769"/>
    </source>
</evidence>
<organism evidence="14 15">
    <name type="scientific">Aquatica leii</name>
    <dbReference type="NCBI Taxonomy" id="1421715"/>
    <lineage>
        <taxon>Eukaryota</taxon>
        <taxon>Metazoa</taxon>
        <taxon>Ecdysozoa</taxon>
        <taxon>Arthropoda</taxon>
        <taxon>Hexapoda</taxon>
        <taxon>Insecta</taxon>
        <taxon>Pterygota</taxon>
        <taxon>Neoptera</taxon>
        <taxon>Endopterygota</taxon>
        <taxon>Coleoptera</taxon>
        <taxon>Polyphaga</taxon>
        <taxon>Elateriformia</taxon>
        <taxon>Elateroidea</taxon>
        <taxon>Lampyridae</taxon>
        <taxon>Luciolinae</taxon>
        <taxon>Aquatica</taxon>
    </lineage>
</organism>
<protein>
    <recommendedName>
        <fullName evidence="10">Kinesin-like protein</fullName>
    </recommendedName>
</protein>
<evidence type="ECO:0000256" key="2">
    <source>
        <dbReference type="ARBA" id="ARBA00022701"/>
    </source>
</evidence>
<evidence type="ECO:0000256" key="7">
    <source>
        <dbReference type="ARBA" id="ARBA00023212"/>
    </source>
</evidence>
<feature type="binding site" evidence="9">
    <location>
        <begin position="139"/>
        <end position="146"/>
    </location>
    <ligand>
        <name>ATP</name>
        <dbReference type="ChEBI" id="CHEBI:30616"/>
    </ligand>
</feature>
<accession>A0AAN7SMY3</accession>
<feature type="coiled-coil region" evidence="11">
    <location>
        <begin position="390"/>
        <end position="417"/>
    </location>
</feature>
<keyword evidence="6 9" id="KW-0505">Motor protein</keyword>
<evidence type="ECO:0000259" key="13">
    <source>
        <dbReference type="PROSITE" id="PS50067"/>
    </source>
</evidence>
<keyword evidence="7" id="KW-0963">Cytoplasm</keyword>
<dbReference type="GO" id="GO:0007018">
    <property type="term" value="P:microtubule-based movement"/>
    <property type="evidence" value="ECO:0007669"/>
    <property type="project" value="InterPro"/>
</dbReference>
<dbReference type="GO" id="GO:0003777">
    <property type="term" value="F:microtubule motor activity"/>
    <property type="evidence" value="ECO:0007669"/>
    <property type="project" value="InterPro"/>
</dbReference>
<dbReference type="PROSITE" id="PS00411">
    <property type="entry name" value="KINESIN_MOTOR_1"/>
    <property type="match status" value="1"/>
</dbReference>
<dbReference type="AlphaFoldDB" id="A0AAN7SMY3"/>
<dbReference type="Pfam" id="PF00225">
    <property type="entry name" value="Kinesin"/>
    <property type="match status" value="1"/>
</dbReference>
<dbReference type="CDD" id="cd01370">
    <property type="entry name" value="KISc_KIP3_like"/>
    <property type="match status" value="1"/>
</dbReference>
<dbReference type="InterPro" id="IPR027640">
    <property type="entry name" value="Kinesin-like_fam"/>
</dbReference>
<feature type="coiled-coil region" evidence="11">
    <location>
        <begin position="449"/>
        <end position="476"/>
    </location>
</feature>
<evidence type="ECO:0000256" key="5">
    <source>
        <dbReference type="ARBA" id="ARBA00023054"/>
    </source>
</evidence>
<keyword evidence="3 9" id="KW-0547">Nucleotide-binding</keyword>
<evidence type="ECO:0000256" key="4">
    <source>
        <dbReference type="ARBA" id="ARBA00022840"/>
    </source>
</evidence>
<dbReference type="InterPro" id="IPR027417">
    <property type="entry name" value="P-loop_NTPase"/>
</dbReference>
<proteinExistence type="inferred from homology"/>
<evidence type="ECO:0000313" key="15">
    <source>
        <dbReference type="Proteomes" id="UP001353858"/>
    </source>
</evidence>
<dbReference type="InterPro" id="IPR019821">
    <property type="entry name" value="Kinesin_motor_CS"/>
</dbReference>
<feature type="region of interest" description="Disordered" evidence="12">
    <location>
        <begin position="735"/>
        <end position="788"/>
    </location>
</feature>